<dbReference type="KEGG" id="slac:SKTS_11940"/>
<keyword evidence="4" id="KW-0175">Coiled coil</keyword>
<dbReference type="SUPFAM" id="SSF55874">
    <property type="entry name" value="ATPase domain of HSP90 chaperone/DNA topoisomerase II/histidine kinase"/>
    <property type="match status" value="1"/>
</dbReference>
<dbReference type="InterPro" id="IPR004358">
    <property type="entry name" value="Sig_transdc_His_kin-like_C"/>
</dbReference>
<evidence type="ECO:0000256" key="3">
    <source>
        <dbReference type="ARBA" id="ARBA00022553"/>
    </source>
</evidence>
<dbReference type="SUPFAM" id="SSF47384">
    <property type="entry name" value="Homodimeric domain of signal transducing histidine kinase"/>
    <property type="match status" value="1"/>
</dbReference>
<gene>
    <name evidence="6" type="ORF">SKTS_11940</name>
</gene>
<dbReference type="InterPro" id="IPR029016">
    <property type="entry name" value="GAF-like_dom_sf"/>
</dbReference>
<dbReference type="Gene3D" id="3.30.565.10">
    <property type="entry name" value="Histidine kinase-like ATPase, C-terminal domain"/>
    <property type="match status" value="1"/>
</dbReference>
<dbReference type="PANTHER" id="PTHR43065">
    <property type="entry name" value="SENSOR HISTIDINE KINASE"/>
    <property type="match status" value="1"/>
</dbReference>
<name>A0A6F8V9D0_9PROT</name>
<dbReference type="AlphaFoldDB" id="A0A6F8V9D0"/>
<dbReference type="PROSITE" id="PS50109">
    <property type="entry name" value="HIS_KIN"/>
    <property type="match status" value="1"/>
</dbReference>
<accession>A0A6F8V9D0</accession>
<evidence type="ECO:0000259" key="5">
    <source>
        <dbReference type="PROSITE" id="PS50109"/>
    </source>
</evidence>
<feature type="coiled-coil region" evidence="4">
    <location>
        <begin position="174"/>
        <end position="201"/>
    </location>
</feature>
<keyword evidence="3" id="KW-0597">Phosphoprotein</keyword>
<dbReference type="SMART" id="SM00065">
    <property type="entry name" value="GAF"/>
    <property type="match status" value="1"/>
</dbReference>
<evidence type="ECO:0000256" key="2">
    <source>
        <dbReference type="ARBA" id="ARBA00012438"/>
    </source>
</evidence>
<evidence type="ECO:0000313" key="7">
    <source>
        <dbReference type="Proteomes" id="UP000502260"/>
    </source>
</evidence>
<dbReference type="InterPro" id="IPR036890">
    <property type="entry name" value="HATPase_C_sf"/>
</dbReference>
<evidence type="ECO:0000256" key="1">
    <source>
        <dbReference type="ARBA" id="ARBA00000085"/>
    </source>
</evidence>
<dbReference type="PANTHER" id="PTHR43065:SF50">
    <property type="entry name" value="HISTIDINE KINASE"/>
    <property type="match status" value="1"/>
</dbReference>
<organism evidence="6 7">
    <name type="scientific">Sulfurimicrobium lacus</name>
    <dbReference type="NCBI Taxonomy" id="2715678"/>
    <lineage>
        <taxon>Bacteria</taxon>
        <taxon>Pseudomonadati</taxon>
        <taxon>Pseudomonadota</taxon>
        <taxon>Betaproteobacteria</taxon>
        <taxon>Nitrosomonadales</taxon>
        <taxon>Sulfuricellaceae</taxon>
        <taxon>Sulfurimicrobium</taxon>
    </lineage>
</organism>
<dbReference type="InterPro" id="IPR003018">
    <property type="entry name" value="GAF"/>
</dbReference>
<dbReference type="InterPro" id="IPR003594">
    <property type="entry name" value="HATPase_dom"/>
</dbReference>
<dbReference type="InterPro" id="IPR003661">
    <property type="entry name" value="HisK_dim/P_dom"/>
</dbReference>
<keyword evidence="7" id="KW-1185">Reference proteome</keyword>
<dbReference type="GO" id="GO:0000155">
    <property type="term" value="F:phosphorelay sensor kinase activity"/>
    <property type="evidence" value="ECO:0007669"/>
    <property type="project" value="InterPro"/>
</dbReference>
<dbReference type="Pfam" id="PF13185">
    <property type="entry name" value="GAF_2"/>
    <property type="match status" value="1"/>
</dbReference>
<dbReference type="Proteomes" id="UP000502260">
    <property type="component" value="Chromosome"/>
</dbReference>
<dbReference type="SMART" id="SM00388">
    <property type="entry name" value="HisKA"/>
    <property type="match status" value="1"/>
</dbReference>
<dbReference type="Gene3D" id="3.30.450.40">
    <property type="match status" value="1"/>
</dbReference>
<feature type="domain" description="Histidine kinase" evidence="5">
    <location>
        <begin position="210"/>
        <end position="454"/>
    </location>
</feature>
<dbReference type="PRINTS" id="PR00344">
    <property type="entry name" value="BCTRLSENSOR"/>
</dbReference>
<dbReference type="SMART" id="SM00387">
    <property type="entry name" value="HATPase_c"/>
    <property type="match status" value="1"/>
</dbReference>
<dbReference type="EMBL" id="AP022853">
    <property type="protein sequence ID" value="BCB26308.1"/>
    <property type="molecule type" value="Genomic_DNA"/>
</dbReference>
<sequence length="458" mass="49930">MALDRMTKLSWIYDLYRMGQSPLLLQAPDKIYQQLLLHIVAGFDARSGSLAMLGDDAQTLVIVAGIDLPAGVIGSTVALGSGVMGWVAQNGKPLLINGDFDAARFPGIQRRREQAAPSSALCWPLKLQERVIGALSVNRPANQNDFSENDREQGTALLNLASLALENINLQLDQQQRIAELQAANHKLAEAQDQLLQAEKMASIGQLAAGVAHEINNPVGYVASNLSALERNLNDLLSVLDAGERLADSMTGESPELLALRALKEKVNLAYLREDLRDILAESKEGLDRVKKIVLDLKTFSHVDQAEWTVADLHAGLESTLNIVWNELKYKADVVKEYGQLPEIECLPTQLNQVFMNLLVNAAQAIESHGTITLRTGQEGGRVWLAVSDTGKGIAPENIGRVFDPFFTTKPVGKGTGLGLSLSYGIVKKHHGQIEVESTLGQGTTFRVWLPVKQVDRI</sequence>
<proteinExistence type="predicted"/>
<dbReference type="InterPro" id="IPR005467">
    <property type="entry name" value="His_kinase_dom"/>
</dbReference>
<evidence type="ECO:0000313" key="6">
    <source>
        <dbReference type="EMBL" id="BCB26308.1"/>
    </source>
</evidence>
<dbReference type="SUPFAM" id="SSF55781">
    <property type="entry name" value="GAF domain-like"/>
    <property type="match status" value="1"/>
</dbReference>
<comment type="catalytic activity">
    <reaction evidence="1">
        <text>ATP + protein L-histidine = ADP + protein N-phospho-L-histidine.</text>
        <dbReference type="EC" id="2.7.13.3"/>
    </reaction>
</comment>
<dbReference type="Gene3D" id="1.10.287.130">
    <property type="match status" value="1"/>
</dbReference>
<dbReference type="CDD" id="cd00082">
    <property type="entry name" value="HisKA"/>
    <property type="match status" value="1"/>
</dbReference>
<dbReference type="EC" id="2.7.13.3" evidence="2"/>
<dbReference type="Pfam" id="PF02518">
    <property type="entry name" value="HATPase_c"/>
    <property type="match status" value="1"/>
</dbReference>
<protein>
    <recommendedName>
        <fullName evidence="2">histidine kinase</fullName>
        <ecNumber evidence="2">2.7.13.3</ecNumber>
    </recommendedName>
</protein>
<reference evidence="7" key="1">
    <citation type="submission" date="2020-03" db="EMBL/GenBank/DDBJ databases">
        <title>Complete genome sequence of sulfur-oxidizing bacterium skT11.</title>
        <authorList>
            <person name="Kanda M."/>
            <person name="Kojima H."/>
            <person name="Fukui M."/>
        </authorList>
    </citation>
    <scope>NUCLEOTIDE SEQUENCE [LARGE SCALE GENOMIC DNA]</scope>
    <source>
        <strain evidence="7">skT11</strain>
    </source>
</reference>
<evidence type="ECO:0000256" key="4">
    <source>
        <dbReference type="SAM" id="Coils"/>
    </source>
</evidence>
<dbReference type="InterPro" id="IPR036097">
    <property type="entry name" value="HisK_dim/P_sf"/>
</dbReference>